<dbReference type="PANTHER" id="PTHR31042">
    <property type="entry name" value="CORE-2/I-BRANCHING BETA-1,6-N-ACETYLGLUCOSAMINYLTRANSFERASE FAMILY PROTEIN-RELATED"/>
    <property type="match status" value="1"/>
</dbReference>
<gene>
    <name evidence="7" type="ORF">PGLA2088_LOCUS12363</name>
</gene>
<evidence type="ECO:0000256" key="5">
    <source>
        <dbReference type="ARBA" id="ARBA00023180"/>
    </source>
</evidence>
<dbReference type="EMBL" id="CAJNNW010014559">
    <property type="protein sequence ID" value="CAE8656753.1"/>
    <property type="molecule type" value="Genomic_DNA"/>
</dbReference>
<evidence type="ECO:0000256" key="4">
    <source>
        <dbReference type="ARBA" id="ARBA00023136"/>
    </source>
</evidence>
<evidence type="ECO:0000313" key="7">
    <source>
        <dbReference type="EMBL" id="CAE8656753.1"/>
    </source>
</evidence>
<reference evidence="7" key="1">
    <citation type="submission" date="2021-02" db="EMBL/GenBank/DDBJ databases">
        <authorList>
            <person name="Dougan E. K."/>
            <person name="Rhodes N."/>
            <person name="Thang M."/>
            <person name="Chan C."/>
        </authorList>
    </citation>
    <scope>NUCLEOTIDE SEQUENCE</scope>
</reference>
<evidence type="ECO:0000256" key="2">
    <source>
        <dbReference type="ARBA" id="ARBA00022676"/>
    </source>
</evidence>
<dbReference type="Proteomes" id="UP000626109">
    <property type="component" value="Unassembled WGS sequence"/>
</dbReference>
<dbReference type="InterPro" id="IPR003406">
    <property type="entry name" value="Glyco_trans_14"/>
</dbReference>
<dbReference type="AlphaFoldDB" id="A0A813IVT3"/>
<dbReference type="InterPro" id="IPR044174">
    <property type="entry name" value="BC10-like"/>
</dbReference>
<dbReference type="Pfam" id="PF02485">
    <property type="entry name" value="Branch"/>
    <property type="match status" value="1"/>
</dbReference>
<protein>
    <submittedName>
        <fullName evidence="7">Uncharacterized protein</fullName>
    </submittedName>
</protein>
<evidence type="ECO:0000256" key="3">
    <source>
        <dbReference type="ARBA" id="ARBA00022679"/>
    </source>
</evidence>
<feature type="non-terminal residue" evidence="7">
    <location>
        <position position="1"/>
    </location>
</feature>
<sequence>EAEKAGVACSRTEKADQAPRGEEEVSDTLNSSFIQHGVGTDWTRWLFGPEADSAGTTLDDIAEGLVATLDNFTIVGKWARRFLTLQNEEEQRDRAKLGLPFGRSEQEKREQRIAYMDEKIGVDLNVSQRFTVPTVLPPWPGSVPQVAFLFMAMDRLDFEDVWDKFFEAAPDIGYSIFVHRANKRKDTSFADRFGGWGRTPSAPLGRWGAIDVPHVETRWCALFGVEVALLAAALQDSRNQQFVFLSHNTVPLKSYSYVYRELIEKSPATSKFCFAEPAFHKLATSETIRNELRRQCVFRDFYRSWNPRTLKHHQWVVLSREHAEIVVRRGSEALRIWRRTWELAAPDLLAMGEGCSDESVPVTALLHDISEQGRSTG</sequence>
<keyword evidence="2" id="KW-0328">Glycosyltransferase</keyword>
<keyword evidence="4" id="KW-0472">Membrane</keyword>
<keyword evidence="5" id="KW-0325">Glycoprotein</keyword>
<proteinExistence type="predicted"/>
<dbReference type="PANTHER" id="PTHR31042:SF150">
    <property type="entry name" value="OS06G0661900 PROTEIN"/>
    <property type="match status" value="1"/>
</dbReference>
<dbReference type="GO" id="GO:0016020">
    <property type="term" value="C:membrane"/>
    <property type="evidence" value="ECO:0007669"/>
    <property type="project" value="UniProtKB-SubCell"/>
</dbReference>
<dbReference type="GO" id="GO:0016757">
    <property type="term" value="F:glycosyltransferase activity"/>
    <property type="evidence" value="ECO:0007669"/>
    <property type="project" value="UniProtKB-KW"/>
</dbReference>
<accession>A0A813IVT3</accession>
<evidence type="ECO:0000256" key="1">
    <source>
        <dbReference type="ARBA" id="ARBA00004606"/>
    </source>
</evidence>
<organism evidence="7 8">
    <name type="scientific">Polarella glacialis</name>
    <name type="common">Dinoflagellate</name>
    <dbReference type="NCBI Taxonomy" id="89957"/>
    <lineage>
        <taxon>Eukaryota</taxon>
        <taxon>Sar</taxon>
        <taxon>Alveolata</taxon>
        <taxon>Dinophyceae</taxon>
        <taxon>Suessiales</taxon>
        <taxon>Suessiaceae</taxon>
        <taxon>Polarella</taxon>
    </lineage>
</organism>
<evidence type="ECO:0000313" key="8">
    <source>
        <dbReference type="Proteomes" id="UP000626109"/>
    </source>
</evidence>
<comment type="subcellular location">
    <subcellularLocation>
        <location evidence="1">Membrane</location>
        <topology evidence="1">Single-pass type II membrane protein</topology>
    </subcellularLocation>
</comment>
<feature type="region of interest" description="Disordered" evidence="6">
    <location>
        <begin position="1"/>
        <end position="26"/>
    </location>
</feature>
<comment type="caution">
    <text evidence="7">The sequence shown here is derived from an EMBL/GenBank/DDBJ whole genome shotgun (WGS) entry which is preliminary data.</text>
</comment>
<keyword evidence="3" id="KW-0808">Transferase</keyword>
<feature type="non-terminal residue" evidence="7">
    <location>
        <position position="377"/>
    </location>
</feature>
<evidence type="ECO:0000256" key="6">
    <source>
        <dbReference type="SAM" id="MobiDB-lite"/>
    </source>
</evidence>
<name>A0A813IVT3_POLGL</name>
<feature type="compositionally biased region" description="Basic and acidic residues" evidence="6">
    <location>
        <begin position="11"/>
        <end position="23"/>
    </location>
</feature>